<accession>A0A371D7W6</accession>
<dbReference type="OrthoDB" id="9972196at2759"/>
<evidence type="ECO:0000313" key="2">
    <source>
        <dbReference type="EMBL" id="RDX48636.1"/>
    </source>
</evidence>
<dbReference type="InterPro" id="IPR050282">
    <property type="entry name" value="Cycloisomerase_2"/>
</dbReference>
<dbReference type="InterPro" id="IPR011048">
    <property type="entry name" value="Haem_d1_sf"/>
</dbReference>
<dbReference type="Proteomes" id="UP000256964">
    <property type="component" value="Unassembled WGS sequence"/>
</dbReference>
<evidence type="ECO:0000313" key="3">
    <source>
        <dbReference type="Proteomes" id="UP000256964"/>
    </source>
</evidence>
<dbReference type="Gene3D" id="2.130.10.10">
    <property type="entry name" value="YVTN repeat-like/Quinoprotein amine dehydrogenase"/>
    <property type="match status" value="1"/>
</dbReference>
<dbReference type="PANTHER" id="PTHR30344:SF7">
    <property type="entry name" value="DUF2415 DOMAIN-CONTAINING PROTEIN"/>
    <property type="match status" value="1"/>
</dbReference>
<dbReference type="EMBL" id="KZ857410">
    <property type="protein sequence ID" value="RDX48636.1"/>
    <property type="molecule type" value="Genomic_DNA"/>
</dbReference>
<name>A0A371D7W6_9APHY</name>
<sequence>MVHRILVASYTNEIYTLAFDPSVPSLTLTSALTVGHHPSWITPHPTDKKIVFTALEQSEGKIIVLKLDDEGRATVVGEGPSGGADPCSLLALDGQLLLGNYSSGTFTTVPLASEPPYIVTAESAVIPFSGTGPNKERQEASHLHQVIQHPTYKEVLVPDLGADKTRRLVRDASGKWSEKGVISYKAGAGPRHVAFHEDVVYTLLELTSEVSAHRLPPLPAEPTLLDTVRTMANPPPPQFATDMLAAEILVPPPNASYPTPYVYVSNRNDPDPAGDTIAIFTTVGANGKFGYVREVRSGLKHLRGMVFGGPDDNWLVAGGVHGGGVKIFERTEGGEGLKEIASVDVAAPTGFLWL</sequence>
<organism evidence="2 3">
    <name type="scientific">Lentinus brumalis</name>
    <dbReference type="NCBI Taxonomy" id="2498619"/>
    <lineage>
        <taxon>Eukaryota</taxon>
        <taxon>Fungi</taxon>
        <taxon>Dikarya</taxon>
        <taxon>Basidiomycota</taxon>
        <taxon>Agaricomycotina</taxon>
        <taxon>Agaricomycetes</taxon>
        <taxon>Polyporales</taxon>
        <taxon>Polyporaceae</taxon>
        <taxon>Lentinus</taxon>
    </lineage>
</organism>
<reference evidence="2 3" key="1">
    <citation type="journal article" date="2018" name="Biotechnol. Biofuels">
        <title>Integrative visual omics of the white-rot fungus Polyporus brumalis exposes the biotechnological potential of its oxidative enzymes for delignifying raw plant biomass.</title>
        <authorList>
            <person name="Miyauchi S."/>
            <person name="Rancon A."/>
            <person name="Drula E."/>
            <person name="Hage H."/>
            <person name="Chaduli D."/>
            <person name="Favel A."/>
            <person name="Grisel S."/>
            <person name="Henrissat B."/>
            <person name="Herpoel-Gimbert I."/>
            <person name="Ruiz-Duenas F.J."/>
            <person name="Chevret D."/>
            <person name="Hainaut M."/>
            <person name="Lin J."/>
            <person name="Wang M."/>
            <person name="Pangilinan J."/>
            <person name="Lipzen A."/>
            <person name="Lesage-Meessen L."/>
            <person name="Navarro D."/>
            <person name="Riley R."/>
            <person name="Grigoriev I.V."/>
            <person name="Zhou S."/>
            <person name="Raouche S."/>
            <person name="Rosso M.N."/>
        </authorList>
    </citation>
    <scope>NUCLEOTIDE SEQUENCE [LARGE SCALE GENOMIC DNA]</scope>
    <source>
        <strain evidence="2 3">BRFM 1820</strain>
    </source>
</reference>
<dbReference type="SUPFAM" id="SSF51004">
    <property type="entry name" value="C-terminal (heme d1) domain of cytochrome cd1-nitrite reductase"/>
    <property type="match status" value="1"/>
</dbReference>
<dbReference type="InterPro" id="IPR019405">
    <property type="entry name" value="Lactonase_7-beta_prop"/>
</dbReference>
<keyword evidence="2" id="KW-0413">Isomerase</keyword>
<evidence type="ECO:0000256" key="1">
    <source>
        <dbReference type="ARBA" id="ARBA00005564"/>
    </source>
</evidence>
<keyword evidence="3" id="KW-1185">Reference proteome</keyword>
<protein>
    <submittedName>
        <fullName evidence="2">Isomerase YbhE</fullName>
    </submittedName>
</protein>
<dbReference type="STRING" id="139420.A0A371D7W6"/>
<proteinExistence type="inferred from homology"/>
<gene>
    <name evidence="2" type="ORF">OH76DRAFT_1351971</name>
</gene>
<dbReference type="Pfam" id="PF10282">
    <property type="entry name" value="Lactonase"/>
    <property type="match status" value="1"/>
</dbReference>
<dbReference type="GO" id="GO:0016853">
    <property type="term" value="F:isomerase activity"/>
    <property type="evidence" value="ECO:0007669"/>
    <property type="project" value="UniProtKB-KW"/>
</dbReference>
<dbReference type="InterPro" id="IPR015943">
    <property type="entry name" value="WD40/YVTN_repeat-like_dom_sf"/>
</dbReference>
<dbReference type="GO" id="GO:0017057">
    <property type="term" value="F:6-phosphogluconolactonase activity"/>
    <property type="evidence" value="ECO:0007669"/>
    <property type="project" value="TreeGrafter"/>
</dbReference>
<dbReference type="AlphaFoldDB" id="A0A371D7W6"/>
<dbReference type="PANTHER" id="PTHR30344">
    <property type="entry name" value="6-PHOSPHOGLUCONOLACTONASE-RELATED"/>
    <property type="match status" value="1"/>
</dbReference>
<comment type="similarity">
    <text evidence="1">Belongs to the cycloisomerase 2 family.</text>
</comment>